<dbReference type="EMBL" id="BAAAYN010000005">
    <property type="protein sequence ID" value="GAA3383289.1"/>
    <property type="molecule type" value="Genomic_DNA"/>
</dbReference>
<gene>
    <name evidence="2" type="ORF">GCM10020369_08600</name>
</gene>
<dbReference type="Proteomes" id="UP001501676">
    <property type="component" value="Unassembled WGS sequence"/>
</dbReference>
<keyword evidence="3" id="KW-1185">Reference proteome</keyword>
<evidence type="ECO:0000313" key="2">
    <source>
        <dbReference type="EMBL" id="GAA3383289.1"/>
    </source>
</evidence>
<comment type="caution">
    <text evidence="2">The sequence shown here is derived from an EMBL/GenBank/DDBJ whole genome shotgun (WGS) entry which is preliminary data.</text>
</comment>
<accession>A0ABP6SSY0</accession>
<protein>
    <submittedName>
        <fullName evidence="2">Uncharacterized protein</fullName>
    </submittedName>
</protein>
<reference evidence="3" key="1">
    <citation type="journal article" date="2019" name="Int. J. Syst. Evol. Microbiol.">
        <title>The Global Catalogue of Microorganisms (GCM) 10K type strain sequencing project: providing services to taxonomists for standard genome sequencing and annotation.</title>
        <authorList>
            <consortium name="The Broad Institute Genomics Platform"/>
            <consortium name="The Broad Institute Genome Sequencing Center for Infectious Disease"/>
            <person name="Wu L."/>
            <person name="Ma J."/>
        </authorList>
    </citation>
    <scope>NUCLEOTIDE SEQUENCE [LARGE SCALE GENOMIC DNA]</scope>
    <source>
        <strain evidence="3">JCM 9458</strain>
    </source>
</reference>
<name>A0ABP6SSY0_9ACTN</name>
<evidence type="ECO:0000313" key="3">
    <source>
        <dbReference type="Proteomes" id="UP001501676"/>
    </source>
</evidence>
<dbReference type="RefSeq" id="WP_345726631.1">
    <property type="nucleotide sequence ID" value="NZ_BAAAYN010000005.1"/>
</dbReference>
<proteinExistence type="predicted"/>
<sequence length="119" mass="13248">MTEVARTPALDVAWEHDGEDNPLTGSRASGWPAAPTPSNARTGFPIWPPTFARSKALLPAVAEQPDSFFVVELHYRRVALLRPRSGSIEFGRQNFRGTLRAEHVGALLELHPHDPWDAW</sequence>
<evidence type="ECO:0000256" key="1">
    <source>
        <dbReference type="SAM" id="MobiDB-lite"/>
    </source>
</evidence>
<organism evidence="2 3">
    <name type="scientific">Cryptosporangium minutisporangium</name>
    <dbReference type="NCBI Taxonomy" id="113569"/>
    <lineage>
        <taxon>Bacteria</taxon>
        <taxon>Bacillati</taxon>
        <taxon>Actinomycetota</taxon>
        <taxon>Actinomycetes</taxon>
        <taxon>Cryptosporangiales</taxon>
        <taxon>Cryptosporangiaceae</taxon>
        <taxon>Cryptosporangium</taxon>
    </lineage>
</organism>
<feature type="region of interest" description="Disordered" evidence="1">
    <location>
        <begin position="15"/>
        <end position="39"/>
    </location>
</feature>